<name>A0AA38NYU0_9AGAR</name>
<dbReference type="AlphaFoldDB" id="A0AA38NYU0"/>
<evidence type="ECO:0000256" key="1">
    <source>
        <dbReference type="SAM" id="MobiDB-lite"/>
    </source>
</evidence>
<feature type="compositionally biased region" description="Low complexity" evidence="1">
    <location>
        <begin position="7"/>
        <end position="19"/>
    </location>
</feature>
<comment type="caution">
    <text evidence="2">The sequence shown here is derived from an EMBL/GenBank/DDBJ whole genome shotgun (WGS) entry which is preliminary data.</text>
</comment>
<gene>
    <name evidence="2" type="ORF">F5878DRAFT_665902</name>
</gene>
<feature type="compositionally biased region" description="Basic and acidic residues" evidence="1">
    <location>
        <begin position="203"/>
        <end position="213"/>
    </location>
</feature>
<reference evidence="2" key="1">
    <citation type="submission" date="2022-08" db="EMBL/GenBank/DDBJ databases">
        <authorList>
            <consortium name="DOE Joint Genome Institute"/>
            <person name="Min B."/>
            <person name="Riley R."/>
            <person name="Sierra-Patev S."/>
            <person name="Naranjo-Ortiz M."/>
            <person name="Looney B."/>
            <person name="Konkel Z."/>
            <person name="Slot J.C."/>
            <person name="Sakamoto Y."/>
            <person name="Steenwyk J.L."/>
            <person name="Rokas A."/>
            <person name="Carro J."/>
            <person name="Camarero S."/>
            <person name="Ferreira P."/>
            <person name="Molpeceres G."/>
            <person name="Ruiz-Duenas F.J."/>
            <person name="Serrano A."/>
            <person name="Henrissat B."/>
            <person name="Drula E."/>
            <person name="Hughes K.W."/>
            <person name="Mata J.L."/>
            <person name="Ishikawa N.K."/>
            <person name="Vargas-Isla R."/>
            <person name="Ushijima S."/>
            <person name="Smith C.A."/>
            <person name="Ahrendt S."/>
            <person name="Andreopoulos W."/>
            <person name="He G."/>
            <person name="Labutti K."/>
            <person name="Lipzen A."/>
            <person name="Ng V."/>
            <person name="Sandor L."/>
            <person name="Barry K."/>
            <person name="Martinez A.T."/>
            <person name="Xiao Y."/>
            <person name="Gibbons J.G."/>
            <person name="Terashima K."/>
            <person name="Hibbett D.S."/>
            <person name="Grigoriev I.V."/>
        </authorList>
    </citation>
    <scope>NUCLEOTIDE SEQUENCE</scope>
    <source>
        <strain evidence="2">TFB9207</strain>
    </source>
</reference>
<accession>A0AA38NYU0</accession>
<dbReference type="Proteomes" id="UP001163846">
    <property type="component" value="Unassembled WGS sequence"/>
</dbReference>
<evidence type="ECO:0000313" key="3">
    <source>
        <dbReference type="Proteomes" id="UP001163846"/>
    </source>
</evidence>
<protein>
    <submittedName>
        <fullName evidence="2">Uncharacterized protein</fullName>
    </submittedName>
</protein>
<feature type="compositionally biased region" description="Polar residues" evidence="1">
    <location>
        <begin position="67"/>
        <end position="130"/>
    </location>
</feature>
<organism evidence="2 3">
    <name type="scientific">Lentinula raphanica</name>
    <dbReference type="NCBI Taxonomy" id="153919"/>
    <lineage>
        <taxon>Eukaryota</taxon>
        <taxon>Fungi</taxon>
        <taxon>Dikarya</taxon>
        <taxon>Basidiomycota</taxon>
        <taxon>Agaricomycotina</taxon>
        <taxon>Agaricomycetes</taxon>
        <taxon>Agaricomycetidae</taxon>
        <taxon>Agaricales</taxon>
        <taxon>Marasmiineae</taxon>
        <taxon>Omphalotaceae</taxon>
        <taxon>Lentinula</taxon>
    </lineage>
</organism>
<feature type="compositionally biased region" description="Polar residues" evidence="1">
    <location>
        <begin position="25"/>
        <end position="49"/>
    </location>
</feature>
<sequence>MPRGPRSHSTPPSSSSSSSAFGRGKTSTVDPPRSASANSSPTVPFSENQCLERVEEEASDGDDASHPPSSALPSGTTAQSLESSGGSPQGDSLNSGSNATAKDSTCPTSASGSQHSPPNQDPAVTSATAHGSTNPLYAVLRSLKNVDELSVRSPGDNVQPPCPPVTAASSSPAGGGDTGVPLQSEPSAHDSREPSARAPSPRRQRDSQRESSARGRSPHRRSHARSSGRLLPLTVAGCIPALCHLVAVPGSGSIPPLALALTPGLILNARLADQLNIVHPHTTAAIDATTALIHRPPRLVVPCRWISLILPSIPPPLDGLLLELTAITGLALLTPTPAALTLAIPILAAVTLANTHGRFHPADTTLAPVRGVGIVLVIGDVPTLVRVVFGTGVPGLAGCRVGCHFRVGSAQVLRTRYPIGKPGIFPALGLGLEALTTVYILQ</sequence>
<feature type="compositionally biased region" description="Basic residues" evidence="1">
    <location>
        <begin position="216"/>
        <end position="226"/>
    </location>
</feature>
<dbReference type="EMBL" id="MU806760">
    <property type="protein sequence ID" value="KAJ3833149.1"/>
    <property type="molecule type" value="Genomic_DNA"/>
</dbReference>
<feature type="region of interest" description="Disordered" evidence="1">
    <location>
        <begin position="150"/>
        <end position="227"/>
    </location>
</feature>
<evidence type="ECO:0000313" key="2">
    <source>
        <dbReference type="EMBL" id="KAJ3833149.1"/>
    </source>
</evidence>
<proteinExistence type="predicted"/>
<keyword evidence="3" id="KW-1185">Reference proteome</keyword>
<feature type="region of interest" description="Disordered" evidence="1">
    <location>
        <begin position="1"/>
        <end position="130"/>
    </location>
</feature>